<reference evidence="4" key="1">
    <citation type="submission" date="2024-05" db="EMBL/GenBank/DDBJ databases">
        <authorList>
            <person name="Cai S.Y."/>
            <person name="Jin L.M."/>
            <person name="Li H.R."/>
        </authorList>
    </citation>
    <scope>NUCLEOTIDE SEQUENCE</scope>
    <source>
        <strain evidence="4">A5-74</strain>
    </source>
</reference>
<dbReference type="Gene3D" id="1.10.8.80">
    <property type="entry name" value="Magnesium chelatase subunit I, C-Terminal domain"/>
    <property type="match status" value="1"/>
</dbReference>
<dbReference type="InterPro" id="IPR050764">
    <property type="entry name" value="CbbQ/NirQ/NorQ/GpvN"/>
</dbReference>
<dbReference type="InterPro" id="IPR027417">
    <property type="entry name" value="P-loop_NTPase"/>
</dbReference>
<dbReference type="RefSeq" id="WP_353651057.1">
    <property type="nucleotide sequence ID" value="NZ_CP159218.1"/>
</dbReference>
<feature type="region of interest" description="Disordered" evidence="1">
    <location>
        <begin position="1"/>
        <end position="32"/>
    </location>
</feature>
<dbReference type="PANTHER" id="PTHR42759">
    <property type="entry name" value="MOXR FAMILY PROTEIN"/>
    <property type="match status" value="1"/>
</dbReference>
<gene>
    <name evidence="4" type="ORF">ABLG96_09325</name>
</gene>
<dbReference type="Pfam" id="PF07726">
    <property type="entry name" value="AAA_3"/>
    <property type="match status" value="1"/>
</dbReference>
<evidence type="ECO:0000259" key="3">
    <source>
        <dbReference type="Pfam" id="PF17863"/>
    </source>
</evidence>
<dbReference type="Gene3D" id="3.40.50.300">
    <property type="entry name" value="P-loop containing nucleotide triphosphate hydrolases"/>
    <property type="match status" value="1"/>
</dbReference>
<dbReference type="AlphaFoldDB" id="A0AAU8DT07"/>
<evidence type="ECO:0000313" key="4">
    <source>
        <dbReference type="EMBL" id="XCG65452.1"/>
    </source>
</evidence>
<feature type="domain" description="ATPase AAA-3" evidence="2">
    <location>
        <begin position="74"/>
        <end position="203"/>
    </location>
</feature>
<dbReference type="SUPFAM" id="SSF52540">
    <property type="entry name" value="P-loop containing nucleoside triphosphate hydrolases"/>
    <property type="match status" value="1"/>
</dbReference>
<organism evidence="4">
    <name type="scientific">Nakamurella sp. A5-74</name>
    <dbReference type="NCBI Taxonomy" id="3158264"/>
    <lineage>
        <taxon>Bacteria</taxon>
        <taxon>Bacillati</taxon>
        <taxon>Actinomycetota</taxon>
        <taxon>Actinomycetes</taxon>
        <taxon>Nakamurellales</taxon>
        <taxon>Nakamurellaceae</taxon>
        <taxon>Nakamurella</taxon>
    </lineage>
</organism>
<dbReference type="EMBL" id="CP159218">
    <property type="protein sequence ID" value="XCG65452.1"/>
    <property type="molecule type" value="Genomic_DNA"/>
</dbReference>
<dbReference type="GO" id="GO:0005524">
    <property type="term" value="F:ATP binding"/>
    <property type="evidence" value="ECO:0007669"/>
    <property type="project" value="InterPro"/>
</dbReference>
<accession>A0AAU8DT07</accession>
<dbReference type="PANTHER" id="PTHR42759:SF5">
    <property type="entry name" value="METHANOL DEHYDROGENASE REGULATOR"/>
    <property type="match status" value="1"/>
</dbReference>
<evidence type="ECO:0000259" key="2">
    <source>
        <dbReference type="Pfam" id="PF07726"/>
    </source>
</evidence>
<proteinExistence type="predicted"/>
<name>A0AAU8DT07_9ACTN</name>
<sequence length="350" mass="37258">MTAAPQELQGSVSAPGLPGNVPRVEDRSEQPVTESDVAEFRMVFDRLCSAVDSVVVGRRRVVELVAVALAANGHVLIEDLPGTGKTTLARALAAAIGGSSSRVQFTPDLLPADITGGLVYEPGSGELAFRRGPVFTNILLADEINRAAAKTQSALLEVMAERTVTVDGVTHRVPDPFVTLATQNPLDADGTFRLPLAELDRFAIKTSLGVPDPDYELLAIDPLGSAGDVSRVTPVMTPADLANWSKRLRRLHVAPPVLAYIRDIGLATRAEPRLRVAVSTRGLKMMVGCCQVYAAAQGRHFVVPSDVQRLAEPLLAHRLVPAQDFRSTPAPVEEILADVVASVAAPRPQV</sequence>
<dbReference type="PIRSF" id="PIRSF002849">
    <property type="entry name" value="AAA_ATPase_chaperone_MoxR_prd"/>
    <property type="match status" value="1"/>
</dbReference>
<dbReference type="Pfam" id="PF17863">
    <property type="entry name" value="AAA_lid_2"/>
    <property type="match status" value="1"/>
</dbReference>
<dbReference type="GO" id="GO:0016887">
    <property type="term" value="F:ATP hydrolysis activity"/>
    <property type="evidence" value="ECO:0007669"/>
    <property type="project" value="InterPro"/>
</dbReference>
<feature type="domain" description="ChlI/MoxR AAA lid" evidence="3">
    <location>
        <begin position="267"/>
        <end position="334"/>
    </location>
</feature>
<protein>
    <submittedName>
        <fullName evidence="4">AAA family ATPase</fullName>
    </submittedName>
</protein>
<dbReference type="InterPro" id="IPR041628">
    <property type="entry name" value="ChlI/MoxR_AAA_lid"/>
</dbReference>
<dbReference type="InterPro" id="IPR011703">
    <property type="entry name" value="ATPase_AAA-3"/>
</dbReference>
<evidence type="ECO:0000256" key="1">
    <source>
        <dbReference type="SAM" id="MobiDB-lite"/>
    </source>
</evidence>